<dbReference type="EMBL" id="MCFA01000049">
    <property type="protein sequence ID" value="ORY12595.1"/>
    <property type="molecule type" value="Genomic_DNA"/>
</dbReference>
<gene>
    <name evidence="9" type="ORF">BCR34DRAFT_600489</name>
</gene>
<dbReference type="PANTHER" id="PTHR11802">
    <property type="entry name" value="SERINE PROTEASE FAMILY S10 SERINE CARBOXYPEPTIDASE"/>
    <property type="match status" value="1"/>
</dbReference>
<evidence type="ECO:0000256" key="4">
    <source>
        <dbReference type="ARBA" id="ARBA00022729"/>
    </source>
</evidence>
<keyword evidence="2 7" id="KW-0121">Carboxypeptidase</keyword>
<evidence type="ECO:0000313" key="10">
    <source>
        <dbReference type="Proteomes" id="UP000193144"/>
    </source>
</evidence>
<dbReference type="Gene3D" id="1.10.287.410">
    <property type="match status" value="1"/>
</dbReference>
<evidence type="ECO:0000313" key="9">
    <source>
        <dbReference type="EMBL" id="ORY12595.1"/>
    </source>
</evidence>
<evidence type="ECO:0000256" key="6">
    <source>
        <dbReference type="ARBA" id="ARBA00023180"/>
    </source>
</evidence>
<dbReference type="AlphaFoldDB" id="A0A1Y1ZS02"/>
<evidence type="ECO:0000256" key="7">
    <source>
        <dbReference type="RuleBase" id="RU361156"/>
    </source>
</evidence>
<dbReference type="SUPFAM" id="SSF53474">
    <property type="entry name" value="alpha/beta-Hydrolases"/>
    <property type="match status" value="1"/>
</dbReference>
<dbReference type="Proteomes" id="UP000193144">
    <property type="component" value="Unassembled WGS sequence"/>
</dbReference>
<dbReference type="Gene3D" id="3.40.50.1820">
    <property type="entry name" value="alpha/beta hydrolase"/>
    <property type="match status" value="1"/>
</dbReference>
<keyword evidence="4 8" id="KW-0732">Signal</keyword>
<accession>A0A1Y1ZS02</accession>
<evidence type="ECO:0000256" key="3">
    <source>
        <dbReference type="ARBA" id="ARBA00022670"/>
    </source>
</evidence>
<dbReference type="Pfam" id="PF00450">
    <property type="entry name" value="Peptidase_S10"/>
    <property type="match status" value="1"/>
</dbReference>
<sequence>MRALLSFIFSVLVSALPQQPQRPILLEELIAGRVNSSDITSECFETLDATTSKTETVCLNNVVEPGRGDKNQWNWGASKQYCGYIHYPNRDAYYYFWLVLSEKNAVKAPLVLWLNGGPGVSSLVGLFDQWGPARVLRRKVLEDPREETKLGPNQFRVTEDMSWVFLEYPIGVGFSHGSYMPTTSAEATEDVYRFLDGFFQYNFMAEGKRVDFLQNDFHIAGESYAGKYIPAIGETLLRRAWPKNLKSLIIGNGAIDPVQVVTGMLGLFCGRNGPLLDIKEEDLETVKERCKKADLESVNCLSSIERCRLDSTSCGKAVEEACWQSTEGWAEALNKDLYDYTKSKVLNNKREMHLSRTLKYWVDGVKPLIGADATPKWQYKSEEVAKAFRQSGDVSASYIPALSFVLEKELKVLLYAGDKDLAVPFTAVKNMAEELDWESKHAFIRCLRRSEEQQTPLGPPGSAKYGSYTRINQLTFARIYDAGHMINENGPAEAKDMWRKWILSNDEFENCK</sequence>
<dbReference type="EC" id="3.4.16.-" evidence="7"/>
<proteinExistence type="inferred from homology"/>
<evidence type="ECO:0000256" key="1">
    <source>
        <dbReference type="ARBA" id="ARBA00009431"/>
    </source>
</evidence>
<evidence type="ECO:0000256" key="8">
    <source>
        <dbReference type="SAM" id="SignalP"/>
    </source>
</evidence>
<dbReference type="InterPro" id="IPR029058">
    <property type="entry name" value="AB_hydrolase_fold"/>
</dbReference>
<dbReference type="PRINTS" id="PR00724">
    <property type="entry name" value="CRBOXYPTASEC"/>
</dbReference>
<reference evidence="9 10" key="1">
    <citation type="submission" date="2016-07" db="EMBL/GenBank/DDBJ databases">
        <title>Pervasive Adenine N6-methylation of Active Genes in Fungi.</title>
        <authorList>
            <consortium name="DOE Joint Genome Institute"/>
            <person name="Mondo S.J."/>
            <person name="Dannebaum R.O."/>
            <person name="Kuo R.C."/>
            <person name="Labutti K."/>
            <person name="Haridas S."/>
            <person name="Kuo A."/>
            <person name="Salamov A."/>
            <person name="Ahrendt S.R."/>
            <person name="Lipzen A."/>
            <person name="Sullivan W."/>
            <person name="Andreopoulos W.B."/>
            <person name="Clum A."/>
            <person name="Lindquist E."/>
            <person name="Daum C."/>
            <person name="Ramamoorthy G.K."/>
            <person name="Gryganskyi A."/>
            <person name="Culley D."/>
            <person name="Magnuson J.K."/>
            <person name="James T.Y."/>
            <person name="O'Malley M.A."/>
            <person name="Stajich J.E."/>
            <person name="Spatafora J.W."/>
            <person name="Visel A."/>
            <person name="Grigoriev I.V."/>
        </authorList>
    </citation>
    <scope>NUCLEOTIDE SEQUENCE [LARGE SCALE GENOMIC DNA]</scope>
    <source>
        <strain evidence="9 10">CBS 115471</strain>
    </source>
</reference>
<feature type="chain" id="PRO_5012598508" description="Carboxypeptidase" evidence="8">
    <location>
        <begin position="16"/>
        <end position="512"/>
    </location>
</feature>
<keyword evidence="10" id="KW-1185">Reference proteome</keyword>
<keyword evidence="6" id="KW-0325">Glycoprotein</keyword>
<dbReference type="GO" id="GO:0000324">
    <property type="term" value="C:fungal-type vacuole"/>
    <property type="evidence" value="ECO:0007669"/>
    <property type="project" value="TreeGrafter"/>
</dbReference>
<dbReference type="GO" id="GO:0006508">
    <property type="term" value="P:proteolysis"/>
    <property type="evidence" value="ECO:0007669"/>
    <property type="project" value="UniProtKB-KW"/>
</dbReference>
<dbReference type="InterPro" id="IPR001563">
    <property type="entry name" value="Peptidase_S10"/>
</dbReference>
<dbReference type="OrthoDB" id="3790045at2759"/>
<feature type="signal peptide" evidence="8">
    <location>
        <begin position="1"/>
        <end position="15"/>
    </location>
</feature>
<name>A0A1Y1ZS02_9PLEO</name>
<comment type="caution">
    <text evidence="9">The sequence shown here is derived from an EMBL/GenBank/DDBJ whole genome shotgun (WGS) entry which is preliminary data.</text>
</comment>
<dbReference type="PROSITE" id="PS00131">
    <property type="entry name" value="CARBOXYPEPT_SER_SER"/>
    <property type="match status" value="1"/>
</dbReference>
<protein>
    <recommendedName>
        <fullName evidence="7">Carboxypeptidase</fullName>
        <ecNumber evidence="7">3.4.16.-</ecNumber>
    </recommendedName>
</protein>
<dbReference type="STRING" id="1231657.A0A1Y1ZS02"/>
<organism evidence="9 10">
    <name type="scientific">Clohesyomyces aquaticus</name>
    <dbReference type="NCBI Taxonomy" id="1231657"/>
    <lineage>
        <taxon>Eukaryota</taxon>
        <taxon>Fungi</taxon>
        <taxon>Dikarya</taxon>
        <taxon>Ascomycota</taxon>
        <taxon>Pezizomycotina</taxon>
        <taxon>Dothideomycetes</taxon>
        <taxon>Pleosporomycetidae</taxon>
        <taxon>Pleosporales</taxon>
        <taxon>Lindgomycetaceae</taxon>
        <taxon>Clohesyomyces</taxon>
    </lineage>
</organism>
<keyword evidence="3 7" id="KW-0645">Protease</keyword>
<dbReference type="PANTHER" id="PTHR11802:SF113">
    <property type="entry name" value="SERINE CARBOXYPEPTIDASE CTSA-4.1"/>
    <property type="match status" value="1"/>
</dbReference>
<evidence type="ECO:0000256" key="2">
    <source>
        <dbReference type="ARBA" id="ARBA00022645"/>
    </source>
</evidence>
<dbReference type="InterPro" id="IPR018202">
    <property type="entry name" value="Ser_caboxypep_ser_AS"/>
</dbReference>
<keyword evidence="5 7" id="KW-0378">Hydrolase</keyword>
<evidence type="ECO:0000256" key="5">
    <source>
        <dbReference type="ARBA" id="ARBA00022801"/>
    </source>
</evidence>
<dbReference type="GO" id="GO:0004185">
    <property type="term" value="F:serine-type carboxypeptidase activity"/>
    <property type="evidence" value="ECO:0007669"/>
    <property type="project" value="UniProtKB-UniRule"/>
</dbReference>
<comment type="similarity">
    <text evidence="1 7">Belongs to the peptidase S10 family.</text>
</comment>